<gene>
    <name evidence="1" type="ORF">DFR52_101185</name>
</gene>
<evidence type="ECO:0000313" key="1">
    <source>
        <dbReference type="EMBL" id="PWW03504.1"/>
    </source>
</evidence>
<protein>
    <submittedName>
        <fullName evidence="1">Uncharacterized protein</fullName>
    </submittedName>
</protein>
<sequence length="86" mass="9278">MQVRGISVHQPLLSGGDVVDAAGSFGDGVVVPAHVISPELTPRADFVCSIMSPQLQPLVLPQVSHFSQVPLRTMVKFWHSPHMLPV</sequence>
<keyword evidence="2" id="KW-1185">Reference proteome</keyword>
<dbReference type="EMBL" id="QGTR01000001">
    <property type="protein sequence ID" value="PWW03504.1"/>
    <property type="molecule type" value="Genomic_DNA"/>
</dbReference>
<dbReference type="AlphaFoldDB" id="A0A317PSB9"/>
<evidence type="ECO:0000313" key="2">
    <source>
        <dbReference type="Proteomes" id="UP000246352"/>
    </source>
</evidence>
<accession>A0A317PSB9</accession>
<dbReference type="Proteomes" id="UP000246352">
    <property type="component" value="Unassembled WGS sequence"/>
</dbReference>
<organism evidence="1 2">
    <name type="scientific">Hoeflea marina</name>
    <dbReference type="NCBI Taxonomy" id="274592"/>
    <lineage>
        <taxon>Bacteria</taxon>
        <taxon>Pseudomonadati</taxon>
        <taxon>Pseudomonadota</taxon>
        <taxon>Alphaproteobacteria</taxon>
        <taxon>Hyphomicrobiales</taxon>
        <taxon>Rhizobiaceae</taxon>
        <taxon>Hoeflea</taxon>
    </lineage>
</organism>
<name>A0A317PSB9_9HYPH</name>
<comment type="caution">
    <text evidence="1">The sequence shown here is derived from an EMBL/GenBank/DDBJ whole genome shotgun (WGS) entry which is preliminary data.</text>
</comment>
<proteinExistence type="predicted"/>
<reference evidence="1 2" key="1">
    <citation type="submission" date="2018-05" db="EMBL/GenBank/DDBJ databases">
        <title>Genomic Encyclopedia of Type Strains, Phase IV (KMG-IV): sequencing the most valuable type-strain genomes for metagenomic binning, comparative biology and taxonomic classification.</title>
        <authorList>
            <person name="Goeker M."/>
        </authorList>
    </citation>
    <scope>NUCLEOTIDE SEQUENCE [LARGE SCALE GENOMIC DNA]</scope>
    <source>
        <strain evidence="1 2">DSM 16791</strain>
    </source>
</reference>